<dbReference type="Proteomes" id="UP000053612">
    <property type="component" value="Unassembled WGS sequence"/>
</dbReference>
<dbReference type="AlphaFoldDB" id="A0A0V8E3E5"/>
<name>A0A0V8E3E5_LACLL</name>
<evidence type="ECO:0000256" key="3">
    <source>
        <dbReference type="ARBA" id="ARBA00022475"/>
    </source>
</evidence>
<evidence type="ECO:0000256" key="2">
    <source>
        <dbReference type="ARBA" id="ARBA00009067"/>
    </source>
</evidence>
<feature type="transmembrane region" description="Helical" evidence="4">
    <location>
        <begin position="85"/>
        <end position="103"/>
    </location>
</feature>
<dbReference type="InterPro" id="IPR003675">
    <property type="entry name" value="Rce1/LyrA-like_dom"/>
</dbReference>
<feature type="domain" description="CAAX prenyl protease 2/Lysostaphin resistance protein A-like" evidence="5">
    <location>
        <begin position="130"/>
        <end position="215"/>
    </location>
</feature>
<evidence type="ECO:0000313" key="7">
    <source>
        <dbReference type="Proteomes" id="UP000053612"/>
    </source>
</evidence>
<gene>
    <name evidence="6" type="ORF">LMG9449_0638</name>
</gene>
<keyword evidence="4" id="KW-0812">Transmembrane</keyword>
<evidence type="ECO:0000256" key="1">
    <source>
        <dbReference type="ARBA" id="ARBA00004651"/>
    </source>
</evidence>
<evidence type="ECO:0000256" key="4">
    <source>
        <dbReference type="SAM" id="Phobius"/>
    </source>
</evidence>
<sequence>MIKNHWMKKLKYLSLFFLLFAIYWFPDVILAYPEVYLKSLVGYERQVVATWIFLGNMSISLFLGILICYKLGYYKNTISIFKIKNLLFLLITTIILFVIYFFSYTYYNSHFITPGIAKTQAAFSIQIVFPFVQFISFAICAPIFEEAAFRTTIYRFFKNDKIAYIVSCVGFAWMHTGPNPILIVYLPMSIVLTSIYHRRRVLGESILVHGVFNALVPIVIPLLQVITGLYYL</sequence>
<comment type="subcellular location">
    <subcellularLocation>
        <location evidence="1">Cell membrane</location>
        <topology evidence="1">Multi-pass membrane protein</topology>
    </subcellularLocation>
</comment>
<accession>A0A0V8E3E5</accession>
<proteinExistence type="inferred from homology"/>
<reference evidence="7" key="1">
    <citation type="submission" date="2015-10" db="EMBL/GenBank/DDBJ databases">
        <title>Draft Genome Sequences of 11 Lactococcus lactis subspecies cremoris strains.</title>
        <authorList>
            <person name="Wels M."/>
            <person name="Backus L."/>
            <person name="Boekhorst J."/>
            <person name="Dijkstra A."/>
            <person name="Beerthuizen M."/>
            <person name="Kelly W."/>
            <person name="Siezen R."/>
            <person name="Bachmann H."/>
            <person name="Van Hijum S."/>
        </authorList>
    </citation>
    <scope>NUCLEOTIDE SEQUENCE [LARGE SCALE GENOMIC DNA]</scope>
    <source>
        <strain evidence="7">LMG9449</strain>
    </source>
</reference>
<dbReference type="GO" id="GO:0005886">
    <property type="term" value="C:plasma membrane"/>
    <property type="evidence" value="ECO:0007669"/>
    <property type="project" value="UniProtKB-SubCell"/>
</dbReference>
<evidence type="ECO:0000259" key="5">
    <source>
        <dbReference type="Pfam" id="PF02517"/>
    </source>
</evidence>
<dbReference type="RefSeq" id="WP_058224662.1">
    <property type="nucleotide sequence ID" value="NZ_JBBVGU010000001.1"/>
</dbReference>
<organism evidence="6 7">
    <name type="scientific">Lactococcus lactis subsp. lactis</name>
    <name type="common">Streptococcus lactis</name>
    <dbReference type="NCBI Taxonomy" id="1360"/>
    <lineage>
        <taxon>Bacteria</taxon>
        <taxon>Bacillati</taxon>
        <taxon>Bacillota</taxon>
        <taxon>Bacilli</taxon>
        <taxon>Lactobacillales</taxon>
        <taxon>Streptococcaceae</taxon>
        <taxon>Lactococcus</taxon>
    </lineage>
</organism>
<feature type="transmembrane region" description="Helical" evidence="4">
    <location>
        <begin position="47"/>
        <end position="73"/>
    </location>
</feature>
<dbReference type="GO" id="GO:0004175">
    <property type="term" value="F:endopeptidase activity"/>
    <property type="evidence" value="ECO:0007669"/>
    <property type="project" value="UniProtKB-ARBA"/>
</dbReference>
<keyword evidence="4" id="KW-1133">Transmembrane helix</keyword>
<dbReference type="PATRIC" id="fig|1360.109.peg.2954"/>
<evidence type="ECO:0000313" key="6">
    <source>
        <dbReference type="EMBL" id="KSU20307.1"/>
    </source>
</evidence>
<keyword evidence="4" id="KW-0472">Membrane</keyword>
<protein>
    <recommendedName>
        <fullName evidence="5">CAAX prenyl protease 2/Lysostaphin resistance protein A-like domain-containing protein</fullName>
    </recommendedName>
</protein>
<dbReference type="GO" id="GO:0080120">
    <property type="term" value="P:CAAX-box protein maturation"/>
    <property type="evidence" value="ECO:0007669"/>
    <property type="project" value="UniProtKB-ARBA"/>
</dbReference>
<feature type="transmembrane region" description="Helical" evidence="4">
    <location>
        <begin position="210"/>
        <end position="231"/>
    </location>
</feature>
<dbReference type="EMBL" id="LKLS01000070">
    <property type="protein sequence ID" value="KSU20307.1"/>
    <property type="molecule type" value="Genomic_DNA"/>
</dbReference>
<keyword evidence="3" id="KW-1003">Cell membrane</keyword>
<comment type="caution">
    <text evidence="6">The sequence shown here is derived from an EMBL/GenBank/DDBJ whole genome shotgun (WGS) entry which is preliminary data.</text>
</comment>
<dbReference type="Pfam" id="PF02517">
    <property type="entry name" value="Rce1-like"/>
    <property type="match status" value="1"/>
</dbReference>
<feature type="transmembrane region" description="Helical" evidence="4">
    <location>
        <begin position="123"/>
        <end position="144"/>
    </location>
</feature>
<comment type="similarity">
    <text evidence="2">Belongs to the UPF0177 family.</text>
</comment>